<protein>
    <submittedName>
        <fullName evidence="2">Uncharacterized protein</fullName>
    </submittedName>
</protein>
<dbReference type="EMBL" id="BEZZ01002252">
    <property type="protein sequence ID" value="GCC21475.1"/>
    <property type="molecule type" value="Genomic_DNA"/>
</dbReference>
<comment type="caution">
    <text evidence="2">The sequence shown here is derived from an EMBL/GenBank/DDBJ whole genome shotgun (WGS) entry which is preliminary data.</text>
</comment>
<proteinExistence type="predicted"/>
<organism evidence="2 3">
    <name type="scientific">Chiloscyllium punctatum</name>
    <name type="common">Brownbanded bambooshark</name>
    <name type="synonym">Hemiscyllium punctatum</name>
    <dbReference type="NCBI Taxonomy" id="137246"/>
    <lineage>
        <taxon>Eukaryota</taxon>
        <taxon>Metazoa</taxon>
        <taxon>Chordata</taxon>
        <taxon>Craniata</taxon>
        <taxon>Vertebrata</taxon>
        <taxon>Chondrichthyes</taxon>
        <taxon>Elasmobranchii</taxon>
        <taxon>Galeomorphii</taxon>
        <taxon>Galeoidea</taxon>
        <taxon>Orectolobiformes</taxon>
        <taxon>Hemiscylliidae</taxon>
        <taxon>Chiloscyllium</taxon>
    </lineage>
</organism>
<keyword evidence="3" id="KW-1185">Reference proteome</keyword>
<feature type="region of interest" description="Disordered" evidence="1">
    <location>
        <begin position="84"/>
        <end position="105"/>
    </location>
</feature>
<sequence>MVRSGGPCVMNAKGPVSRPVTLQALTLCWVCRPPVCHIHVALSEFAGVLHSDPTENPIEIAVVNWPELKEVAWGTATEAPCSLSHSLAQGDPAPSCSWDRSVLHS</sequence>
<accession>A0A401RTJ8</accession>
<name>A0A401RTJ8_CHIPU</name>
<evidence type="ECO:0000256" key="1">
    <source>
        <dbReference type="SAM" id="MobiDB-lite"/>
    </source>
</evidence>
<gene>
    <name evidence="2" type="ORF">chiPu_0019947</name>
</gene>
<evidence type="ECO:0000313" key="3">
    <source>
        <dbReference type="Proteomes" id="UP000287033"/>
    </source>
</evidence>
<dbReference type="AlphaFoldDB" id="A0A401RTJ8"/>
<reference evidence="2 3" key="1">
    <citation type="journal article" date="2018" name="Nat. Ecol. Evol.">
        <title>Shark genomes provide insights into elasmobranch evolution and the origin of vertebrates.</title>
        <authorList>
            <person name="Hara Y"/>
            <person name="Yamaguchi K"/>
            <person name="Onimaru K"/>
            <person name="Kadota M"/>
            <person name="Koyanagi M"/>
            <person name="Keeley SD"/>
            <person name="Tatsumi K"/>
            <person name="Tanaka K"/>
            <person name="Motone F"/>
            <person name="Kageyama Y"/>
            <person name="Nozu R"/>
            <person name="Adachi N"/>
            <person name="Nishimura O"/>
            <person name="Nakagawa R"/>
            <person name="Tanegashima C"/>
            <person name="Kiyatake I"/>
            <person name="Matsumoto R"/>
            <person name="Murakumo K"/>
            <person name="Nishida K"/>
            <person name="Terakita A"/>
            <person name="Kuratani S"/>
            <person name="Sato K"/>
            <person name="Hyodo S Kuraku.S."/>
        </authorList>
    </citation>
    <scope>NUCLEOTIDE SEQUENCE [LARGE SCALE GENOMIC DNA]</scope>
</reference>
<dbReference type="Proteomes" id="UP000287033">
    <property type="component" value="Unassembled WGS sequence"/>
</dbReference>
<evidence type="ECO:0000313" key="2">
    <source>
        <dbReference type="EMBL" id="GCC21475.1"/>
    </source>
</evidence>